<evidence type="ECO:0000313" key="3">
    <source>
        <dbReference type="EMBL" id="MFC5627572.1"/>
    </source>
</evidence>
<dbReference type="PRINTS" id="PR00413">
    <property type="entry name" value="HADHALOGNASE"/>
</dbReference>
<dbReference type="EC" id="3.6.1.1" evidence="3"/>
<name>A0ABW0U476_9BACI</name>
<dbReference type="CDD" id="cd02616">
    <property type="entry name" value="HAD_PPase"/>
    <property type="match status" value="1"/>
</dbReference>
<protein>
    <submittedName>
        <fullName evidence="3">Pyrophosphatase PpaX</fullName>
        <ecNumber evidence="3">3.6.1.1</ecNumber>
    </submittedName>
</protein>
<evidence type="ECO:0000313" key="4">
    <source>
        <dbReference type="Proteomes" id="UP001596143"/>
    </source>
</evidence>
<dbReference type="NCBIfam" id="TIGR01549">
    <property type="entry name" value="HAD-SF-IA-v1"/>
    <property type="match status" value="1"/>
</dbReference>
<dbReference type="Gene3D" id="3.40.50.1000">
    <property type="entry name" value="HAD superfamily/HAD-like"/>
    <property type="match status" value="1"/>
</dbReference>
<dbReference type="SFLD" id="SFLDG01129">
    <property type="entry name" value="C1.5:_HAD__Beta-PGM__Phosphata"/>
    <property type="match status" value="1"/>
</dbReference>
<dbReference type="GO" id="GO:0004427">
    <property type="term" value="F:inorganic diphosphate phosphatase activity"/>
    <property type="evidence" value="ECO:0007669"/>
    <property type="project" value="UniProtKB-EC"/>
</dbReference>
<dbReference type="NCBIfam" id="TIGR01509">
    <property type="entry name" value="HAD-SF-IA-v3"/>
    <property type="match status" value="1"/>
</dbReference>
<accession>A0ABW0U476</accession>
<dbReference type="PANTHER" id="PTHR43434:SF26">
    <property type="entry name" value="PYROPHOSPHATASE PPAX"/>
    <property type="match status" value="1"/>
</dbReference>
<keyword evidence="2" id="KW-0460">Magnesium</keyword>
<dbReference type="SUPFAM" id="SSF56784">
    <property type="entry name" value="HAD-like"/>
    <property type="match status" value="1"/>
</dbReference>
<dbReference type="InterPro" id="IPR036412">
    <property type="entry name" value="HAD-like_sf"/>
</dbReference>
<dbReference type="Pfam" id="PF13419">
    <property type="entry name" value="HAD_2"/>
    <property type="match status" value="1"/>
</dbReference>
<organism evidence="3 4">
    <name type="scientific">Aliibacillus thermotolerans</name>
    <dbReference type="NCBI Taxonomy" id="1834418"/>
    <lineage>
        <taxon>Bacteria</taxon>
        <taxon>Bacillati</taxon>
        <taxon>Bacillota</taxon>
        <taxon>Bacilli</taxon>
        <taxon>Bacillales</taxon>
        <taxon>Bacillaceae</taxon>
        <taxon>Aliibacillus</taxon>
    </lineage>
</organism>
<dbReference type="PANTHER" id="PTHR43434">
    <property type="entry name" value="PHOSPHOGLYCOLATE PHOSPHATASE"/>
    <property type="match status" value="1"/>
</dbReference>
<dbReference type="InterPro" id="IPR050155">
    <property type="entry name" value="HAD-like_hydrolase_sf"/>
</dbReference>
<comment type="caution">
    <text evidence="3">The sequence shown here is derived from an EMBL/GenBank/DDBJ whole genome shotgun (WGS) entry which is preliminary data.</text>
</comment>
<dbReference type="NCBIfam" id="NF009804">
    <property type="entry name" value="PRK13288.1"/>
    <property type="match status" value="1"/>
</dbReference>
<sequence>MNINTVLFDLDGTLVDTTELILASFQHVLDAHAPGRFRREDMISFIGPSLNETFQKIDPENAATLVEAYQKHNREHHDDLIKEYPGVDETVATLAAQGWKLGVVTTKRKDMAYRGLEVTGLLPYFSTIVTFNDVSKVKPDSEPIEKALSALEAEAHEAIMVGDSYHDILAGKNAGTKTAGVSWSIKGEDYLRTFQPDIMLDVMTDLLDYVGVKTP</sequence>
<dbReference type="Gene3D" id="1.10.150.240">
    <property type="entry name" value="Putative phosphatase, domain 2"/>
    <property type="match status" value="1"/>
</dbReference>
<dbReference type="RefSeq" id="WP_270895548.1">
    <property type="nucleotide sequence ID" value="NZ_JBHSPF010000007.1"/>
</dbReference>
<gene>
    <name evidence="3" type="primary">ppaX</name>
    <name evidence="3" type="ORF">ACFPTR_01500</name>
</gene>
<dbReference type="EMBL" id="JBHSPF010000007">
    <property type="protein sequence ID" value="MFC5627572.1"/>
    <property type="molecule type" value="Genomic_DNA"/>
</dbReference>
<evidence type="ECO:0000256" key="2">
    <source>
        <dbReference type="ARBA" id="ARBA00022842"/>
    </source>
</evidence>
<proteinExistence type="predicted"/>
<keyword evidence="1 3" id="KW-0378">Hydrolase</keyword>
<reference evidence="4" key="1">
    <citation type="journal article" date="2019" name="Int. J. Syst. Evol. Microbiol.">
        <title>The Global Catalogue of Microorganisms (GCM) 10K type strain sequencing project: providing services to taxonomists for standard genome sequencing and annotation.</title>
        <authorList>
            <consortium name="The Broad Institute Genomics Platform"/>
            <consortium name="The Broad Institute Genome Sequencing Center for Infectious Disease"/>
            <person name="Wu L."/>
            <person name="Ma J."/>
        </authorList>
    </citation>
    <scope>NUCLEOTIDE SEQUENCE [LARGE SCALE GENOMIC DNA]</scope>
    <source>
        <strain evidence="4">CGMCC 1.15790</strain>
    </source>
</reference>
<dbReference type="SFLD" id="SFLDG01135">
    <property type="entry name" value="C1.5.6:_HAD__Beta-PGM__Phospha"/>
    <property type="match status" value="1"/>
</dbReference>
<dbReference type="InterPro" id="IPR023198">
    <property type="entry name" value="PGP-like_dom2"/>
</dbReference>
<dbReference type="InterPro" id="IPR041492">
    <property type="entry name" value="HAD_2"/>
</dbReference>
<dbReference type="InterPro" id="IPR023214">
    <property type="entry name" value="HAD_sf"/>
</dbReference>
<keyword evidence="4" id="KW-1185">Reference proteome</keyword>
<dbReference type="InterPro" id="IPR006439">
    <property type="entry name" value="HAD-SF_hydro_IA"/>
</dbReference>
<evidence type="ECO:0000256" key="1">
    <source>
        <dbReference type="ARBA" id="ARBA00022801"/>
    </source>
</evidence>
<dbReference type="Proteomes" id="UP001596143">
    <property type="component" value="Unassembled WGS sequence"/>
</dbReference>
<dbReference type="SFLD" id="SFLDS00003">
    <property type="entry name" value="Haloacid_Dehalogenase"/>
    <property type="match status" value="1"/>
</dbReference>